<dbReference type="Gene3D" id="3.30.420.40">
    <property type="match status" value="1"/>
</dbReference>
<accession>A0A8T9CE78</accession>
<dbReference type="PANTHER" id="PTHR14187:SF82">
    <property type="entry name" value="FAMILY CHAPERONE, PUTATIVE (AFU_ORTHOLOGUE AFUA_7G08575)-RELATED"/>
    <property type="match status" value="1"/>
</dbReference>
<keyword evidence="3" id="KW-0346">Stress response</keyword>
<dbReference type="Proteomes" id="UP000469558">
    <property type="component" value="Unassembled WGS sequence"/>
</dbReference>
<dbReference type="Pfam" id="PF00012">
    <property type="entry name" value="HSP70"/>
    <property type="match status" value="1"/>
</dbReference>
<dbReference type="GO" id="GO:0005524">
    <property type="term" value="F:ATP binding"/>
    <property type="evidence" value="ECO:0007669"/>
    <property type="project" value="UniProtKB-KW"/>
</dbReference>
<evidence type="ECO:0000313" key="3">
    <source>
        <dbReference type="EMBL" id="TVY82837.1"/>
    </source>
</evidence>
<evidence type="ECO:0000256" key="1">
    <source>
        <dbReference type="ARBA" id="ARBA00022741"/>
    </source>
</evidence>
<dbReference type="OrthoDB" id="5332281at2759"/>
<dbReference type="InterPro" id="IPR013126">
    <property type="entry name" value="Hsp_70_fam"/>
</dbReference>
<dbReference type="AlphaFoldDB" id="A0A8T9CE78"/>
<proteinExistence type="predicted"/>
<sequence>MVKSEPEDDAPNSVFGGTISKAKHRLVVAIDFGTTFSGIAFTFPNKSPKIHTIQVWPGGIRDPKIATLISYNKNNAEDFIWGSQKHDNIVQGVKLLLDPDQPRPQYLPPSTANSDLKLLGKPAVDAAADFIGALYKHAASEMRSKVQEYYDVCDEEFVLTIPAVWSDKAKNQTLKAAAKAGLGPLTLIKEPEAAALYTVETMKDSKLEVGDAFVICDAGGGTVDLISYEVIRFDPKLEMKELVPGQGSMAGSLGLNMRFEEAVKQVLGDRQYSRIRNEYSFERAMQEFDQRIKRVFKGDPNENYYVEFPDAKLVNDSAKNLEDDFWQMKAYILLPLFLLHQFDIANYSSDIKSIFNPLIDDILGLVQNQVDEVGFKRLAEEKRGTQVKAIFLVGGFGANRYLKNQLELAHPTISIIKPPDAWTAIVKGAVMSQLQHTPSIVSRQATGHYGVKCSQLFNPIRDLGQTTYIDPFSGEKLAPTICWYISRGQDLKTDHAIKIPFHRHLEEGCSDRSLILTSVLIQSPDVLRPKYPSAPDNIKYSMVTDLSTVDRDQF</sequence>
<dbReference type="SUPFAM" id="SSF53067">
    <property type="entry name" value="Actin-like ATPase domain"/>
    <property type="match status" value="2"/>
</dbReference>
<dbReference type="EMBL" id="QGMK01000268">
    <property type="protein sequence ID" value="TVY82837.1"/>
    <property type="molecule type" value="Genomic_DNA"/>
</dbReference>
<evidence type="ECO:0000313" key="4">
    <source>
        <dbReference type="Proteomes" id="UP000469558"/>
    </source>
</evidence>
<keyword evidence="1" id="KW-0547">Nucleotide-binding</keyword>
<protein>
    <submittedName>
        <fullName evidence="3">Heat shock 70 kDa protein 12A</fullName>
    </submittedName>
</protein>
<keyword evidence="4" id="KW-1185">Reference proteome</keyword>
<keyword evidence="2" id="KW-0067">ATP-binding</keyword>
<name>A0A8T9CE78_9HELO</name>
<comment type="caution">
    <text evidence="3">The sequence shown here is derived from an EMBL/GenBank/DDBJ whole genome shotgun (WGS) entry which is preliminary data.</text>
</comment>
<reference evidence="3 4" key="1">
    <citation type="submission" date="2018-05" db="EMBL/GenBank/DDBJ databases">
        <title>Genome sequencing and assembly of the regulated plant pathogen Lachnellula willkommii and related sister species for the development of diagnostic species identification markers.</title>
        <authorList>
            <person name="Giroux E."/>
            <person name="Bilodeau G."/>
        </authorList>
    </citation>
    <scope>NUCLEOTIDE SEQUENCE [LARGE SCALE GENOMIC DNA]</scope>
    <source>
        <strain evidence="3 4">CBS 268.59</strain>
    </source>
</reference>
<dbReference type="CDD" id="cd10170">
    <property type="entry name" value="ASKHA_NBD_HSP70"/>
    <property type="match status" value="1"/>
</dbReference>
<evidence type="ECO:0000256" key="2">
    <source>
        <dbReference type="ARBA" id="ARBA00022840"/>
    </source>
</evidence>
<gene>
    <name evidence="3" type="primary">HSPA12A_1</name>
    <name evidence="3" type="ORF">LSUE1_G002635</name>
</gene>
<dbReference type="GO" id="GO:0140662">
    <property type="term" value="F:ATP-dependent protein folding chaperone"/>
    <property type="evidence" value="ECO:0007669"/>
    <property type="project" value="InterPro"/>
</dbReference>
<dbReference type="InterPro" id="IPR043129">
    <property type="entry name" value="ATPase_NBD"/>
</dbReference>
<organism evidence="3 4">
    <name type="scientific">Lachnellula suecica</name>
    <dbReference type="NCBI Taxonomy" id="602035"/>
    <lineage>
        <taxon>Eukaryota</taxon>
        <taxon>Fungi</taxon>
        <taxon>Dikarya</taxon>
        <taxon>Ascomycota</taxon>
        <taxon>Pezizomycotina</taxon>
        <taxon>Leotiomycetes</taxon>
        <taxon>Helotiales</taxon>
        <taxon>Lachnaceae</taxon>
        <taxon>Lachnellula</taxon>
    </lineage>
</organism>
<dbReference type="PANTHER" id="PTHR14187">
    <property type="entry name" value="ALPHA KINASE/ELONGATION FACTOR 2 KINASE"/>
    <property type="match status" value="1"/>
</dbReference>